<dbReference type="PROSITE" id="PS00108">
    <property type="entry name" value="PROTEIN_KINASE_ST"/>
    <property type="match status" value="1"/>
</dbReference>
<dbReference type="RefSeq" id="WP_378577282.1">
    <property type="nucleotide sequence ID" value="NZ_JBHSFQ010000023.1"/>
</dbReference>
<dbReference type="PROSITE" id="PS50011">
    <property type="entry name" value="PROTEIN_KINASE_DOM"/>
    <property type="match status" value="1"/>
</dbReference>
<dbReference type="SMART" id="SM00220">
    <property type="entry name" value="S_TKc"/>
    <property type="match status" value="1"/>
</dbReference>
<dbReference type="Pfam" id="PF00069">
    <property type="entry name" value="Pkinase"/>
    <property type="match status" value="1"/>
</dbReference>
<keyword evidence="11" id="KW-1185">Reference proteome</keyword>
<dbReference type="SUPFAM" id="SSF56112">
    <property type="entry name" value="Protein kinase-like (PK-like)"/>
    <property type="match status" value="1"/>
</dbReference>
<dbReference type="InterPro" id="IPR000719">
    <property type="entry name" value="Prot_kinase_dom"/>
</dbReference>
<keyword evidence="3" id="KW-0808">Transferase</keyword>
<keyword evidence="4 7" id="KW-0547">Nucleotide-binding</keyword>
<dbReference type="GO" id="GO:0016301">
    <property type="term" value="F:kinase activity"/>
    <property type="evidence" value="ECO:0007669"/>
    <property type="project" value="UniProtKB-KW"/>
</dbReference>
<evidence type="ECO:0000256" key="7">
    <source>
        <dbReference type="PROSITE-ProRule" id="PRU10141"/>
    </source>
</evidence>
<keyword evidence="6 7" id="KW-0067">ATP-binding</keyword>
<evidence type="ECO:0000313" key="10">
    <source>
        <dbReference type="EMBL" id="MFC4564297.1"/>
    </source>
</evidence>
<evidence type="ECO:0000259" key="9">
    <source>
        <dbReference type="PROSITE" id="PS50011"/>
    </source>
</evidence>
<evidence type="ECO:0000256" key="1">
    <source>
        <dbReference type="ARBA" id="ARBA00012513"/>
    </source>
</evidence>
<protein>
    <recommendedName>
        <fullName evidence="1">non-specific serine/threonine protein kinase</fullName>
        <ecNumber evidence="1">2.7.11.1</ecNumber>
    </recommendedName>
</protein>
<feature type="domain" description="Protein kinase" evidence="9">
    <location>
        <begin position="9"/>
        <end position="273"/>
    </location>
</feature>
<organism evidence="10 11">
    <name type="scientific">Nocardiopsis mangrovi</name>
    <dbReference type="NCBI Taxonomy" id="1179818"/>
    <lineage>
        <taxon>Bacteria</taxon>
        <taxon>Bacillati</taxon>
        <taxon>Actinomycetota</taxon>
        <taxon>Actinomycetes</taxon>
        <taxon>Streptosporangiales</taxon>
        <taxon>Nocardiopsidaceae</taxon>
        <taxon>Nocardiopsis</taxon>
    </lineage>
</organism>
<keyword evidence="5 10" id="KW-0418">Kinase</keyword>
<feature type="region of interest" description="Disordered" evidence="8">
    <location>
        <begin position="272"/>
        <end position="358"/>
    </location>
</feature>
<reference evidence="11" key="1">
    <citation type="journal article" date="2019" name="Int. J. Syst. Evol. Microbiol.">
        <title>The Global Catalogue of Microorganisms (GCM) 10K type strain sequencing project: providing services to taxonomists for standard genome sequencing and annotation.</title>
        <authorList>
            <consortium name="The Broad Institute Genomics Platform"/>
            <consortium name="The Broad Institute Genome Sequencing Center for Infectious Disease"/>
            <person name="Wu L."/>
            <person name="Ma J."/>
        </authorList>
    </citation>
    <scope>NUCLEOTIDE SEQUENCE [LARGE SCALE GENOMIC DNA]</scope>
    <source>
        <strain evidence="11">XZYJ18</strain>
    </source>
</reference>
<comment type="caution">
    <text evidence="10">The sequence shown here is derived from an EMBL/GenBank/DDBJ whole genome shotgun (WGS) entry which is preliminary data.</text>
</comment>
<dbReference type="InterPro" id="IPR008271">
    <property type="entry name" value="Ser/Thr_kinase_AS"/>
</dbReference>
<evidence type="ECO:0000256" key="2">
    <source>
        <dbReference type="ARBA" id="ARBA00022527"/>
    </source>
</evidence>
<proteinExistence type="predicted"/>
<evidence type="ECO:0000256" key="3">
    <source>
        <dbReference type="ARBA" id="ARBA00022679"/>
    </source>
</evidence>
<dbReference type="Gene3D" id="3.30.200.20">
    <property type="entry name" value="Phosphorylase Kinase, domain 1"/>
    <property type="match status" value="1"/>
</dbReference>
<dbReference type="PROSITE" id="PS00107">
    <property type="entry name" value="PROTEIN_KINASE_ATP"/>
    <property type="match status" value="1"/>
</dbReference>
<dbReference type="Gene3D" id="1.25.40.10">
    <property type="entry name" value="Tetratricopeptide repeat domain"/>
    <property type="match status" value="1"/>
</dbReference>
<dbReference type="PANTHER" id="PTHR43289:SF6">
    <property type="entry name" value="SERINE_THREONINE-PROTEIN KINASE NEKL-3"/>
    <property type="match status" value="1"/>
</dbReference>
<dbReference type="InterPro" id="IPR011009">
    <property type="entry name" value="Kinase-like_dom_sf"/>
</dbReference>
<accession>A0ABV9E0R6</accession>
<evidence type="ECO:0000313" key="11">
    <source>
        <dbReference type="Proteomes" id="UP001595923"/>
    </source>
</evidence>
<evidence type="ECO:0000256" key="6">
    <source>
        <dbReference type="ARBA" id="ARBA00022840"/>
    </source>
</evidence>
<evidence type="ECO:0000256" key="5">
    <source>
        <dbReference type="ARBA" id="ARBA00022777"/>
    </source>
</evidence>
<dbReference type="Gene3D" id="1.10.510.10">
    <property type="entry name" value="Transferase(Phosphotransferase) domain 1"/>
    <property type="match status" value="1"/>
</dbReference>
<dbReference type="EMBL" id="JBHSFQ010000023">
    <property type="protein sequence ID" value="MFC4564297.1"/>
    <property type="molecule type" value="Genomic_DNA"/>
</dbReference>
<feature type="compositionally biased region" description="Low complexity" evidence="8">
    <location>
        <begin position="334"/>
        <end position="357"/>
    </location>
</feature>
<sequence length="587" mass="62262">MERVLDGRYRLVERLGAGGMGEVWRSVDDRLDRPVAVKLIRPEHVGSTEIVARFQREARLTARLAGHPNVVILHDVGEHDGSVYAVMELVRGRTFSAIVRAAGLPPLDQAADWIAQAVSGLSAAHAAGIVHRDVKPGNLMVVDDGTVKVLDFGIAGFTDAAAQSRRLTRTGAIFGTPLYMSPEQIRGETVTAAADLYSLGTILYQLLTGVAPFKDPDPMRVIRMHLVEAPRPPAELRSGIPGDLAALVSAMLEKTPERRPSGAEVRARLEPFLAGGPSRPHHRVTGPEALLSGPHPRISAPRSGGVAPVPPVPAAHPAGTGPNGGAPAAPPSSAPAASGPASAGPPSSGPAASSGAARRALGQRLEAVEERARAGLVAEAAHELQGLVPDLVHAYGADHPETLRARRRGAYLAGKGGDPRRAVALFTGLLADLDRVYGRRHPETLAARYYLATNSGRTGDHATAARVHEELLPDLSAVHGPDSERVLTTRLYLAFDVGETGDRHRAVALLHALVPDLARVLGAGHATTLRARHYLAAYIGYAGDPAEAARRYDDLLRDHHRLFGAHHPETVRAAERLAHWRRRAAGG</sequence>
<dbReference type="Proteomes" id="UP001595923">
    <property type="component" value="Unassembled WGS sequence"/>
</dbReference>
<dbReference type="EC" id="2.7.11.1" evidence="1"/>
<dbReference type="CDD" id="cd14014">
    <property type="entry name" value="STKc_PknB_like"/>
    <property type="match status" value="1"/>
</dbReference>
<keyword evidence="2" id="KW-0723">Serine/threonine-protein kinase</keyword>
<dbReference type="InterPro" id="IPR011990">
    <property type="entry name" value="TPR-like_helical_dom_sf"/>
</dbReference>
<dbReference type="InterPro" id="IPR017441">
    <property type="entry name" value="Protein_kinase_ATP_BS"/>
</dbReference>
<evidence type="ECO:0000256" key="4">
    <source>
        <dbReference type="ARBA" id="ARBA00022741"/>
    </source>
</evidence>
<dbReference type="PANTHER" id="PTHR43289">
    <property type="entry name" value="MITOGEN-ACTIVATED PROTEIN KINASE KINASE KINASE 20-RELATED"/>
    <property type="match status" value="1"/>
</dbReference>
<feature type="binding site" evidence="7">
    <location>
        <position position="38"/>
    </location>
    <ligand>
        <name>ATP</name>
        <dbReference type="ChEBI" id="CHEBI:30616"/>
    </ligand>
</feature>
<gene>
    <name evidence="10" type="ORF">ACFO4E_20740</name>
</gene>
<name>A0ABV9E0R6_9ACTN</name>
<evidence type="ECO:0000256" key="8">
    <source>
        <dbReference type="SAM" id="MobiDB-lite"/>
    </source>
</evidence>